<evidence type="ECO:0000313" key="3">
    <source>
        <dbReference type="Proteomes" id="UP001437256"/>
    </source>
</evidence>
<keyword evidence="3" id="KW-1185">Reference proteome</keyword>
<protein>
    <submittedName>
        <fullName evidence="2">Uncharacterized protein</fullName>
    </submittedName>
</protein>
<reference evidence="2 3" key="1">
    <citation type="submission" date="2024-05" db="EMBL/GenBank/DDBJ databases">
        <title>A draft genome resource for the thread blight pathogen Marasmius tenuissimus strain MS-2.</title>
        <authorList>
            <person name="Yulfo-Soto G.E."/>
            <person name="Baruah I.K."/>
            <person name="Amoako-Attah I."/>
            <person name="Bukari Y."/>
            <person name="Meinhardt L.W."/>
            <person name="Bailey B.A."/>
            <person name="Cohen S.P."/>
        </authorList>
    </citation>
    <scope>NUCLEOTIDE SEQUENCE [LARGE SCALE GENOMIC DNA]</scope>
    <source>
        <strain evidence="2 3">MS-2</strain>
    </source>
</reference>
<evidence type="ECO:0000313" key="2">
    <source>
        <dbReference type="EMBL" id="KAL0068193.1"/>
    </source>
</evidence>
<feature type="region of interest" description="Disordered" evidence="1">
    <location>
        <begin position="290"/>
        <end position="349"/>
    </location>
</feature>
<dbReference type="EMBL" id="JBBXMP010000020">
    <property type="protein sequence ID" value="KAL0068193.1"/>
    <property type="molecule type" value="Genomic_DNA"/>
</dbReference>
<evidence type="ECO:0000256" key="1">
    <source>
        <dbReference type="SAM" id="MobiDB-lite"/>
    </source>
</evidence>
<dbReference type="Proteomes" id="UP001437256">
    <property type="component" value="Unassembled WGS sequence"/>
</dbReference>
<proteinExistence type="predicted"/>
<organism evidence="2 3">
    <name type="scientific">Marasmius tenuissimus</name>
    <dbReference type="NCBI Taxonomy" id="585030"/>
    <lineage>
        <taxon>Eukaryota</taxon>
        <taxon>Fungi</taxon>
        <taxon>Dikarya</taxon>
        <taxon>Basidiomycota</taxon>
        <taxon>Agaricomycotina</taxon>
        <taxon>Agaricomycetes</taxon>
        <taxon>Agaricomycetidae</taxon>
        <taxon>Agaricales</taxon>
        <taxon>Marasmiineae</taxon>
        <taxon>Marasmiaceae</taxon>
        <taxon>Marasmius</taxon>
    </lineage>
</organism>
<feature type="compositionally biased region" description="Polar residues" evidence="1">
    <location>
        <begin position="325"/>
        <end position="335"/>
    </location>
</feature>
<gene>
    <name evidence="2" type="ORF">AAF712_004853</name>
</gene>
<comment type="caution">
    <text evidence="2">The sequence shown here is derived from an EMBL/GenBank/DDBJ whole genome shotgun (WGS) entry which is preliminary data.</text>
</comment>
<sequence length="349" mass="39229">MNERHNQPFSWAGHDPLSWAEHFAPLTRILQLMLDRVYLGPSPTLGYIEHYGSHCVDIDTRSFDFASSVPLITDLAQLVRRLVDKQPVVDLLTWYNKELNYRGLVDPYTLIDALDMFRVSQGLQKDCFTCPEGFFPVSMARLNDLLRDASTKTIALELIGEYQQAYQAYQVDAIDFSLSLSLLKHLVSYLSRNIPSDLEKYPPHLREELNRFAYFETSEWTDEMPYLLTSQEGLSLLRSLNATIHDHSDRLHPWVLSQTRMWVLGLECVAHLNKLPLDYFAVPDSQYPPGTSEAAPSGVVSNASLHDGGDSVGGNGLTGDRKENLSTSIGPSTSGAEEARGETSIGWFD</sequence>
<name>A0ABR3A5B8_9AGAR</name>
<accession>A0ABR3A5B8</accession>